<comment type="caution">
    <text evidence="1">The sequence shown here is derived from an EMBL/GenBank/DDBJ whole genome shotgun (WGS) entry which is preliminary data.</text>
</comment>
<evidence type="ECO:0000313" key="2">
    <source>
        <dbReference type="Proteomes" id="UP000603434"/>
    </source>
</evidence>
<sequence>MTEDTDNKKAIERFETLARQRREILKLSSEKALDAILNVPEPAALVHSFPEEDFYFLIHDIGIEDSLALLSLASNRQWEYLVDMEVWEKDRIDSGSVTRWFDLLLKVNPKRFIKWFLDEKVEFGEFYLFKNIEIKIREHDQDPSEFGEDFFTFDDMIYIRFREDVFKRDSDDGEFDQTSQEHRDDFLLNFFKALAEYDHIIYQKVLLESASVIPAETIEEAYRLRNVRLAEKGFMPFEEAVGIYQPLKPQDVKKLGVKYTPADRDRGLLLPVPLYPAGMLKEDNLFTRALKRIETESVLEQVQTEFAGLCNQIVSADQKIVRDREALKHIVKKACGYINVGLERLAIQEGRPFDLNRATSLVQKYALSAIFKVGYGLALELKWRVERWRKTSWFEKEGLLLSFWDQEGLGVLGGLLLKKPLFFDNYETGVLYREFVSTDDIKKTEKLLNEIIQVDELLALMAVKPEPILQGFLTHKNFLLTLWARHHLGLSKTPAPLSIDEFRRFFDDLWVGKAKPRKTSPAMKAALLSWLSDRTGLTPYEISQKLGQTLERLFSEIESELGEVSKKDLDPRYIRLFLIKTQKS</sequence>
<dbReference type="EMBL" id="JACNJH010000184">
    <property type="protein sequence ID" value="MBC8362359.1"/>
    <property type="molecule type" value="Genomic_DNA"/>
</dbReference>
<accession>A0A8J6NVR2</accession>
<dbReference type="InterPro" id="IPR045750">
    <property type="entry name" value="DUF6178"/>
</dbReference>
<organism evidence="1 2">
    <name type="scientific">Candidatus Desulfatibia profunda</name>
    <dbReference type="NCBI Taxonomy" id="2841695"/>
    <lineage>
        <taxon>Bacteria</taxon>
        <taxon>Pseudomonadati</taxon>
        <taxon>Thermodesulfobacteriota</taxon>
        <taxon>Desulfobacteria</taxon>
        <taxon>Desulfobacterales</taxon>
        <taxon>Desulfobacterales incertae sedis</taxon>
        <taxon>Candidatus Desulfatibia</taxon>
    </lineage>
</organism>
<dbReference type="Pfam" id="PF19676">
    <property type="entry name" value="DUF6178"/>
    <property type="match status" value="1"/>
</dbReference>
<gene>
    <name evidence="1" type="ORF">H8E23_13285</name>
</gene>
<proteinExistence type="predicted"/>
<dbReference type="Proteomes" id="UP000603434">
    <property type="component" value="Unassembled WGS sequence"/>
</dbReference>
<protein>
    <submittedName>
        <fullName evidence="1">Uncharacterized protein</fullName>
    </submittedName>
</protein>
<evidence type="ECO:0000313" key="1">
    <source>
        <dbReference type="EMBL" id="MBC8362359.1"/>
    </source>
</evidence>
<reference evidence="1 2" key="1">
    <citation type="submission" date="2020-08" db="EMBL/GenBank/DDBJ databases">
        <title>Bridging the membrane lipid divide: bacteria of the FCB group superphylum have the potential to synthesize archaeal ether lipids.</title>
        <authorList>
            <person name="Villanueva L."/>
            <person name="Von Meijenfeldt F.A.B."/>
            <person name="Westbye A.B."/>
            <person name="Yadav S."/>
            <person name="Hopmans E.C."/>
            <person name="Dutilh B.E."/>
            <person name="Sinninghe Damste J.S."/>
        </authorList>
    </citation>
    <scope>NUCLEOTIDE SEQUENCE [LARGE SCALE GENOMIC DNA]</scope>
    <source>
        <strain evidence="1">NIOZ-UU30</strain>
    </source>
</reference>
<name>A0A8J6NVR2_9BACT</name>
<dbReference type="AlphaFoldDB" id="A0A8J6NVR2"/>